<evidence type="ECO:0000313" key="2">
    <source>
        <dbReference type="EMBL" id="KAK8238536.1"/>
    </source>
</evidence>
<keyword evidence="1" id="KW-0812">Transmembrane</keyword>
<sequence>MQGNMVCTGQVMHAAHYETTLWHNKGRLLAAFYTNSTGGLHRVVCSLAAFSIYRMPLFSSASSLPSAQRYFSAKFTRNRVLHCQKATFCSRQIVIGPASLRLCTSIPCLSIRLFLHFLSQLVATLLFCFLSYCSFSPCRLSTFLRSYFL</sequence>
<keyword evidence="1" id="KW-0472">Membrane</keyword>
<organism evidence="2 3">
    <name type="scientific">Phyllosticta capitalensis</name>
    <dbReference type="NCBI Taxonomy" id="121624"/>
    <lineage>
        <taxon>Eukaryota</taxon>
        <taxon>Fungi</taxon>
        <taxon>Dikarya</taxon>
        <taxon>Ascomycota</taxon>
        <taxon>Pezizomycotina</taxon>
        <taxon>Dothideomycetes</taxon>
        <taxon>Dothideomycetes incertae sedis</taxon>
        <taxon>Botryosphaeriales</taxon>
        <taxon>Phyllostictaceae</taxon>
        <taxon>Phyllosticta</taxon>
    </lineage>
</organism>
<gene>
    <name evidence="2" type="ORF">HDK90DRAFT_228039</name>
</gene>
<comment type="caution">
    <text evidence="2">The sequence shown here is derived from an EMBL/GenBank/DDBJ whole genome shotgun (WGS) entry which is preliminary data.</text>
</comment>
<evidence type="ECO:0000256" key="1">
    <source>
        <dbReference type="SAM" id="Phobius"/>
    </source>
</evidence>
<keyword evidence="3" id="KW-1185">Reference proteome</keyword>
<evidence type="ECO:0000313" key="3">
    <source>
        <dbReference type="Proteomes" id="UP001492380"/>
    </source>
</evidence>
<accession>A0ABR1YU83</accession>
<proteinExistence type="predicted"/>
<reference evidence="2 3" key="1">
    <citation type="submission" date="2024-04" db="EMBL/GenBank/DDBJ databases">
        <title>Phyllosticta paracitricarpa is synonymous to the EU quarantine fungus P. citricarpa based on phylogenomic analyses.</title>
        <authorList>
            <consortium name="Lawrence Berkeley National Laboratory"/>
            <person name="Van Ingen-Buijs V.A."/>
            <person name="Van Westerhoven A.C."/>
            <person name="Haridas S."/>
            <person name="Skiadas P."/>
            <person name="Martin F."/>
            <person name="Groenewald J.Z."/>
            <person name="Crous P.W."/>
            <person name="Seidl M.F."/>
        </authorList>
    </citation>
    <scope>NUCLEOTIDE SEQUENCE [LARGE SCALE GENOMIC DNA]</scope>
    <source>
        <strain evidence="2 3">CBS 123374</strain>
    </source>
</reference>
<name>A0ABR1YU83_9PEZI</name>
<dbReference type="EMBL" id="JBBWRZ010000004">
    <property type="protein sequence ID" value="KAK8238536.1"/>
    <property type="molecule type" value="Genomic_DNA"/>
</dbReference>
<feature type="transmembrane region" description="Helical" evidence="1">
    <location>
        <begin position="113"/>
        <end position="135"/>
    </location>
</feature>
<protein>
    <submittedName>
        <fullName evidence="2">Uncharacterized protein</fullName>
    </submittedName>
</protein>
<keyword evidence="1" id="KW-1133">Transmembrane helix</keyword>
<dbReference type="Proteomes" id="UP001492380">
    <property type="component" value="Unassembled WGS sequence"/>
</dbReference>